<evidence type="ECO:0000313" key="3">
    <source>
        <dbReference type="Proteomes" id="UP000028022"/>
    </source>
</evidence>
<protein>
    <submittedName>
        <fullName evidence="2">Oligosaccharide repeat unit polymerase Wzy domain protein</fullName>
    </submittedName>
</protein>
<reference evidence="2 3" key="1">
    <citation type="submission" date="2014-05" db="EMBL/GenBank/DDBJ databases">
        <authorList>
            <person name="Daugherty S.C."/>
            <person name="Tallon L.J."/>
            <person name="Sadzewicz L."/>
            <person name="Kilian M."/>
            <person name="Tettelin H."/>
        </authorList>
    </citation>
    <scope>NUCLEOTIDE SEQUENCE [LARGE SCALE GENOMIC DNA]</scope>
    <source>
        <strain evidence="2 3">SK608</strain>
    </source>
</reference>
<comment type="caution">
    <text evidence="2">The sequence shown here is derived from an EMBL/GenBank/DDBJ whole genome shotgun (WGS) entry which is preliminary data.</text>
</comment>
<keyword evidence="1" id="KW-1133">Transmembrane helix</keyword>
<feature type="transmembrane region" description="Helical" evidence="1">
    <location>
        <begin position="135"/>
        <end position="155"/>
    </location>
</feature>
<organism evidence="2 3">
    <name type="scientific">Streptococcus mitis</name>
    <dbReference type="NCBI Taxonomy" id="28037"/>
    <lineage>
        <taxon>Bacteria</taxon>
        <taxon>Bacillati</taxon>
        <taxon>Bacillota</taxon>
        <taxon>Bacilli</taxon>
        <taxon>Lactobacillales</taxon>
        <taxon>Streptococcaceae</taxon>
        <taxon>Streptococcus</taxon>
        <taxon>Streptococcus mitis group</taxon>
    </lineage>
</organism>
<keyword evidence="1" id="KW-0812">Transmembrane</keyword>
<feature type="transmembrane region" description="Helical" evidence="1">
    <location>
        <begin position="20"/>
        <end position="39"/>
    </location>
</feature>
<dbReference type="AlphaFoldDB" id="A0A081QSA7"/>
<name>A0A081QSA7_STRMT</name>
<dbReference type="Proteomes" id="UP000028022">
    <property type="component" value="Unassembled WGS sequence"/>
</dbReference>
<accession>A0A081QSA7</accession>
<sequence>MKWYPSILKSSRLLLKTFKLTYIVNACLSYLIAKMYLSFSSPFLNELSKNINQFLGGRIYYANRSLNIYGYNLFGQKINWIGNGLDINGQRGLSEYLYVDNLYIQILQRYGLFVLVILLLIFTLTLHYLLKQKQYVLSLILIILSFHAMIDDLIINLHYNIFLILIGTLMNQNQSAFEENLQLDNGEK</sequence>
<dbReference type="EMBL" id="JPFZ01000011">
    <property type="protein sequence ID" value="KEQ45830.1"/>
    <property type="molecule type" value="Genomic_DNA"/>
</dbReference>
<keyword evidence="1" id="KW-0472">Membrane</keyword>
<gene>
    <name evidence="2" type="primary">wzy</name>
    <name evidence="2" type="ORF">SK608_1687</name>
</gene>
<proteinExistence type="predicted"/>
<evidence type="ECO:0000313" key="2">
    <source>
        <dbReference type="EMBL" id="KEQ45830.1"/>
    </source>
</evidence>
<evidence type="ECO:0000256" key="1">
    <source>
        <dbReference type="SAM" id="Phobius"/>
    </source>
</evidence>
<feature type="transmembrane region" description="Helical" evidence="1">
    <location>
        <begin position="110"/>
        <end position="129"/>
    </location>
</feature>